<reference evidence="1 2" key="1">
    <citation type="submission" date="2020-06" db="EMBL/GenBank/DDBJ databases">
        <authorList>
            <person name="Qiu C."/>
            <person name="Liu Z."/>
        </authorList>
    </citation>
    <scope>NUCLEOTIDE SEQUENCE [LARGE SCALE GENOMIC DNA]</scope>
    <source>
        <strain evidence="1 2">EM 1</strain>
    </source>
</reference>
<gene>
    <name evidence="1" type="ORF">HV832_16500</name>
</gene>
<accession>A0A850QIL9</accession>
<keyword evidence="2" id="KW-1185">Reference proteome</keyword>
<organism evidence="1 2">
    <name type="scientific">Undibacterium oligocarboniphilum</name>
    <dbReference type="NCBI Taxonomy" id="666702"/>
    <lineage>
        <taxon>Bacteria</taxon>
        <taxon>Pseudomonadati</taxon>
        <taxon>Pseudomonadota</taxon>
        <taxon>Betaproteobacteria</taxon>
        <taxon>Burkholderiales</taxon>
        <taxon>Oxalobacteraceae</taxon>
        <taxon>Undibacterium</taxon>
    </lineage>
</organism>
<dbReference type="AlphaFoldDB" id="A0A850QIL9"/>
<sequence length="95" mass="10547">MDMRTDIFSEYPFGQIALRKLAPVSANFRLYAAGWLGNGKVYDVMSVTGAEFREAKSGDNQGKLCIKIPNTSRTVHVTAEEMRKFDQAGNKNSKA</sequence>
<protein>
    <submittedName>
        <fullName evidence="1">Uncharacterized protein</fullName>
    </submittedName>
</protein>
<evidence type="ECO:0000313" key="2">
    <source>
        <dbReference type="Proteomes" id="UP000588051"/>
    </source>
</evidence>
<evidence type="ECO:0000313" key="1">
    <source>
        <dbReference type="EMBL" id="NVO79421.1"/>
    </source>
</evidence>
<proteinExistence type="predicted"/>
<name>A0A850QIL9_9BURK</name>
<dbReference type="EMBL" id="JABXYJ010000014">
    <property type="protein sequence ID" value="NVO79421.1"/>
    <property type="molecule type" value="Genomic_DNA"/>
</dbReference>
<comment type="caution">
    <text evidence="1">The sequence shown here is derived from an EMBL/GenBank/DDBJ whole genome shotgun (WGS) entry which is preliminary data.</text>
</comment>
<dbReference type="Proteomes" id="UP000588051">
    <property type="component" value="Unassembled WGS sequence"/>
</dbReference>